<keyword evidence="2" id="KW-1185">Reference proteome</keyword>
<dbReference type="EMBL" id="JARBHB010000002">
    <property type="protein sequence ID" value="KAJ8892766.1"/>
    <property type="molecule type" value="Genomic_DNA"/>
</dbReference>
<proteinExistence type="predicted"/>
<name>A0ABQ9I813_9NEOP</name>
<accession>A0ABQ9I813</accession>
<gene>
    <name evidence="1" type="ORF">PR048_005347</name>
</gene>
<evidence type="ECO:0000313" key="1">
    <source>
        <dbReference type="EMBL" id="KAJ8892766.1"/>
    </source>
</evidence>
<evidence type="ECO:0000313" key="2">
    <source>
        <dbReference type="Proteomes" id="UP001159363"/>
    </source>
</evidence>
<dbReference type="Proteomes" id="UP001159363">
    <property type="component" value="Chromosome 2"/>
</dbReference>
<sequence>MLVRSQGQPISCPLICEKALEMNSKLWANADFKGKQLLSDTEAAEHFKESFKNMINLEGFNETNVYNSDKTGLYLKKFQQNH</sequence>
<comment type="caution">
    <text evidence="1">The sequence shown here is derived from an EMBL/GenBank/DDBJ whole genome shotgun (WGS) entry which is preliminary data.</text>
</comment>
<reference evidence="1 2" key="1">
    <citation type="submission" date="2023-02" db="EMBL/GenBank/DDBJ databases">
        <title>LHISI_Scaffold_Assembly.</title>
        <authorList>
            <person name="Stuart O.P."/>
            <person name="Cleave R."/>
            <person name="Magrath M.J.L."/>
            <person name="Mikheyev A.S."/>
        </authorList>
    </citation>
    <scope>NUCLEOTIDE SEQUENCE [LARGE SCALE GENOMIC DNA]</scope>
    <source>
        <strain evidence="1">Daus_M_001</strain>
        <tissue evidence="1">Leg muscle</tissue>
    </source>
</reference>
<organism evidence="1 2">
    <name type="scientific">Dryococelus australis</name>
    <dbReference type="NCBI Taxonomy" id="614101"/>
    <lineage>
        <taxon>Eukaryota</taxon>
        <taxon>Metazoa</taxon>
        <taxon>Ecdysozoa</taxon>
        <taxon>Arthropoda</taxon>
        <taxon>Hexapoda</taxon>
        <taxon>Insecta</taxon>
        <taxon>Pterygota</taxon>
        <taxon>Neoptera</taxon>
        <taxon>Polyneoptera</taxon>
        <taxon>Phasmatodea</taxon>
        <taxon>Verophasmatodea</taxon>
        <taxon>Anareolatae</taxon>
        <taxon>Phasmatidae</taxon>
        <taxon>Eurycanthinae</taxon>
        <taxon>Dryococelus</taxon>
    </lineage>
</organism>
<protein>
    <submittedName>
        <fullName evidence="1">Uncharacterized protein</fullName>
    </submittedName>
</protein>